<evidence type="ECO:0000256" key="1">
    <source>
        <dbReference type="ARBA" id="ARBA00004123"/>
    </source>
</evidence>
<dbReference type="InterPro" id="IPR036224">
    <property type="entry name" value="GINS_bundle-like_dom_sf"/>
</dbReference>
<feature type="region of interest" description="Disordered" evidence="4">
    <location>
        <begin position="333"/>
        <end position="382"/>
    </location>
</feature>
<dbReference type="Proteomes" id="UP000308199">
    <property type="component" value="Unassembled WGS sequence"/>
</dbReference>
<dbReference type="InterPro" id="IPR027372">
    <property type="entry name" value="Phytase-like_dom"/>
</dbReference>
<dbReference type="CDD" id="cd21694">
    <property type="entry name" value="GINS_B_Psf2"/>
    <property type="match status" value="1"/>
</dbReference>
<dbReference type="SUPFAM" id="SSF158573">
    <property type="entry name" value="GINS helical bundle-like"/>
    <property type="match status" value="1"/>
</dbReference>
<dbReference type="Gene3D" id="3.30.200.20">
    <property type="entry name" value="Phosphorylase Kinase, domain 1"/>
    <property type="match status" value="1"/>
</dbReference>
<evidence type="ECO:0000313" key="7">
    <source>
        <dbReference type="Proteomes" id="UP000308199"/>
    </source>
</evidence>
<dbReference type="Gene3D" id="3.40.5.50">
    <property type="match status" value="1"/>
</dbReference>
<dbReference type="InterPro" id="IPR056784">
    <property type="entry name" value="PSF2_N"/>
</dbReference>
<protein>
    <recommendedName>
        <fullName evidence="5">Serine/threonine-protein kinase haspin C-terminal domain-containing protein</fullName>
    </recommendedName>
</protein>
<evidence type="ECO:0000256" key="2">
    <source>
        <dbReference type="ARBA" id="ARBA00022705"/>
    </source>
</evidence>
<feature type="domain" description="Serine/threonine-protein kinase haspin C-terminal" evidence="5">
    <location>
        <begin position="708"/>
        <end position="795"/>
    </location>
</feature>
<feature type="region of interest" description="Disordered" evidence="4">
    <location>
        <begin position="420"/>
        <end position="442"/>
    </location>
</feature>
<feature type="region of interest" description="Disordered" evidence="4">
    <location>
        <begin position="258"/>
        <end position="305"/>
    </location>
</feature>
<dbReference type="PANTHER" id="PTHR37957:SF1">
    <property type="entry name" value="PHYTASE-LIKE DOMAIN-CONTAINING PROTEIN"/>
    <property type="match status" value="1"/>
</dbReference>
<dbReference type="Pfam" id="PF25005">
    <property type="entry name" value="PSF2_N"/>
    <property type="match status" value="2"/>
</dbReference>
<dbReference type="GO" id="GO:0005634">
    <property type="term" value="C:nucleus"/>
    <property type="evidence" value="ECO:0007669"/>
    <property type="project" value="UniProtKB-SubCell"/>
</dbReference>
<feature type="compositionally biased region" description="Polar residues" evidence="4">
    <location>
        <begin position="189"/>
        <end position="207"/>
    </location>
</feature>
<feature type="region of interest" description="Disordered" evidence="4">
    <location>
        <begin position="164"/>
        <end position="227"/>
    </location>
</feature>
<feature type="region of interest" description="Disordered" evidence="4">
    <location>
        <begin position="77"/>
        <end position="137"/>
    </location>
</feature>
<feature type="compositionally biased region" description="Basic and acidic residues" evidence="4">
    <location>
        <begin position="164"/>
        <end position="181"/>
    </location>
</feature>
<feature type="compositionally biased region" description="Polar residues" evidence="4">
    <location>
        <begin position="126"/>
        <end position="137"/>
    </location>
</feature>
<dbReference type="Pfam" id="PF12330">
    <property type="entry name" value="Haspin_kinase"/>
    <property type="match status" value="1"/>
</dbReference>
<accession>A0A4S4LK49</accession>
<dbReference type="Gene3D" id="1.10.510.10">
    <property type="entry name" value="Transferase(Phosphotransferase) domain 1"/>
    <property type="match status" value="1"/>
</dbReference>
<keyword evidence="2" id="KW-0235">DNA replication</keyword>
<dbReference type="Pfam" id="PF05916">
    <property type="entry name" value="Sld5"/>
    <property type="match status" value="1"/>
</dbReference>
<dbReference type="SUPFAM" id="SSF160059">
    <property type="entry name" value="PriA/YqbF domain"/>
    <property type="match status" value="1"/>
</dbReference>
<dbReference type="InterPro" id="IPR021151">
    <property type="entry name" value="GINS_A"/>
</dbReference>
<dbReference type="GO" id="GO:0006260">
    <property type="term" value="P:DNA replication"/>
    <property type="evidence" value="ECO:0007669"/>
    <property type="project" value="UniProtKB-KW"/>
</dbReference>
<gene>
    <name evidence="6" type="ORF">EW145_g61</name>
</gene>
<dbReference type="CDD" id="cd11712">
    <property type="entry name" value="GINS_A_psf2"/>
    <property type="match status" value="1"/>
</dbReference>
<evidence type="ECO:0000313" key="6">
    <source>
        <dbReference type="EMBL" id="THH12399.1"/>
    </source>
</evidence>
<dbReference type="PANTHER" id="PTHR37957">
    <property type="entry name" value="BLR7070 PROTEIN"/>
    <property type="match status" value="1"/>
</dbReference>
<proteinExistence type="predicted"/>
<dbReference type="EMBL" id="SGPK01000001">
    <property type="protein sequence ID" value="THH12399.1"/>
    <property type="molecule type" value="Genomic_DNA"/>
</dbReference>
<feature type="compositionally biased region" description="Polar residues" evidence="4">
    <location>
        <begin position="433"/>
        <end position="442"/>
    </location>
</feature>
<dbReference type="Gene3D" id="1.20.58.1020">
    <property type="match status" value="1"/>
</dbReference>
<keyword evidence="7" id="KW-1185">Reference proteome</keyword>
<reference evidence="6 7" key="1">
    <citation type="submission" date="2019-02" db="EMBL/GenBank/DDBJ databases">
        <title>Genome sequencing of the rare red list fungi Phellinidium pouzarii.</title>
        <authorList>
            <person name="Buettner E."/>
            <person name="Kellner H."/>
        </authorList>
    </citation>
    <scope>NUCLEOTIDE SEQUENCE [LARGE SCALE GENOMIC DNA]</scope>
    <source>
        <strain evidence="6 7">DSM 108285</strain>
    </source>
</reference>
<comment type="subcellular location">
    <subcellularLocation>
        <location evidence="1">Nucleus</location>
    </subcellularLocation>
</comment>
<dbReference type="InterPro" id="IPR024604">
    <property type="entry name" value="GSG2_C"/>
</dbReference>
<evidence type="ECO:0000256" key="3">
    <source>
        <dbReference type="ARBA" id="ARBA00023242"/>
    </source>
</evidence>
<evidence type="ECO:0000259" key="5">
    <source>
        <dbReference type="SMART" id="SM01331"/>
    </source>
</evidence>
<dbReference type="Pfam" id="PF13449">
    <property type="entry name" value="Phytase-like"/>
    <property type="match status" value="1"/>
</dbReference>
<evidence type="ECO:0000256" key="4">
    <source>
        <dbReference type="SAM" id="MobiDB-lite"/>
    </source>
</evidence>
<keyword evidence="3" id="KW-0539">Nucleus</keyword>
<name>A0A4S4LK49_9AGAM</name>
<comment type="caution">
    <text evidence="6">The sequence shown here is derived from an EMBL/GenBank/DDBJ whole genome shotgun (WGS) entry which is preliminary data.</text>
</comment>
<organism evidence="6 7">
    <name type="scientific">Phellinidium pouzarii</name>
    <dbReference type="NCBI Taxonomy" id="167371"/>
    <lineage>
        <taxon>Eukaryota</taxon>
        <taxon>Fungi</taxon>
        <taxon>Dikarya</taxon>
        <taxon>Basidiomycota</taxon>
        <taxon>Agaricomycotina</taxon>
        <taxon>Agaricomycetes</taxon>
        <taxon>Hymenochaetales</taxon>
        <taxon>Hymenochaetaceae</taxon>
        <taxon>Phellinidium</taxon>
    </lineage>
</organism>
<dbReference type="OrthoDB" id="425936at2759"/>
<dbReference type="SMART" id="SM01331">
    <property type="entry name" value="DUF3635"/>
    <property type="match status" value="1"/>
</dbReference>
<dbReference type="SUPFAM" id="SSF63829">
    <property type="entry name" value="Calcium-dependent phosphotriesterase"/>
    <property type="match status" value="1"/>
</dbReference>
<sequence>MFSTRTKKVTSYGRRAQRFVQVSDDRWHSSSISAETKQSENTVDLVADPEEKENVYVFPPVRTHRLTTASRNNCQRFNLSPGTQERTGKTYAKKIPNRQPLSDYQTNVPKSPAVPPKSSKPRASNAKGTPSTLRKVSTTSPYVDVEIIVLDDAGGRLIQEKRVSKTNEGDVDPDYRPTVKEAKRRRSMSKPTTKSPRATQYVQNSRVSGPALPARSSFDDELRPLRRPQISKKATHVIVLSDSDSEQDTTSSLYQTIASKAKKKSSTPSTPIDDAPSAAQPNMAAKSRKYKHNKHQVEVTIKSSSRSSIISSDVARRTVREKEMQSSFKHIPATQGCISDSDSSLLRPRQLTPIKPSRPTASSFQYRSKKSSPSKALAFSEDDDSSSIDEELKLALKVADLQLSGTLSLHATEPIAAAASVARPQHGSKVPSGIQSSTQRSQNPSYLRPLLSECGQIVPFDFSTLIETFPADPIINFSECTGFSKNVNGENLSSSFQKVGEASYSEVFGIGNVVLKVVPLLDEESDLSATWTAEWDSPPVSEVKDVLKEILITRAMGEICKGFIKLLKAHVVHGSYPPSLLELWDEYDGKKGSESIRPDHFSENQAYAIIILPNDGGSGWKQACSIFWQVTRSLGRAEELAHFEHRDLHWGQILVRESQKSLRLPAMVPSGFVCMDDLSHGVQSTIIDLGLARIDHGHGDAYWTPFTEEIFEGEGDYQYDVYRMMRKCNKNEWRSFRPFTNVLWLHYLADKLINHKQIHPPSLRASGKSSRKSVRSDAGSAALFEADKRAYNCLVEIEKILGCAAASVAHSVARRNTMALPHALQNSMLPTELEFIASDELIEIRPTVKMEKIRFISSWFDTSELPVCVRLLLSQGLYGPFVGGRLTKVPLWIAVNLKLKRKCNVVPPGWLNVGASSAHSDDINDENGLIVDTEFLQDKLSMETDPRLQNEFVGFPFRYAEIAKVLLDVASDNLDQPDKLRTLLKDIRETRQSKIRDNLERLDYRSLQMKGICAMEINESDGRRGSTCLCLISINIASATPTPRSGPDPSLAVSVELNGQTFVNKGLVAFGLIPSNFIESTGDTLGGIGSAIAVKRNTFRKLQDGTFSGTLVVQPDRGFNMYLIRSIFYEINLTLNSDFPSPSSDGTVNYQGRQHNIDFVLNPYYGVANLTFTEAQETLNLTYRDTLLYWDHFHTKTSGLDALAIRKQEIGFPSVAPSDPPMPIPFEFNHLTLDLEGLVLNADGTFWVGDEYGPYIYRFTSTGQLLQTIQPPQAILPFIDGTLNFTSETDPTTGRAGNQGFEGLTVTSDGNTLYALLQSATIQDGGSSKTTSRYTRMLKYDVSNAFLVRPKLVGEWVVPLPQSSKNKTRAQSETHFISENVFIVLARDGNGNGDSTTKSSYKQADLIDISQATDIHDTKFDSPANPISLNGTLDASITPATYVPFVDFINSTQLARFGLHNGDPIDPTLIDAKWESLALAPCEDAASPDDYFLFTASDNDFLTTQGRFDGQSFNGGMDVDNQFMVFRVTLPSVRKGSVEQSIEV</sequence>